<dbReference type="InterPro" id="IPR036977">
    <property type="entry name" value="DNA_primase_Znf_CHC2"/>
</dbReference>
<dbReference type="GO" id="GO:0005737">
    <property type="term" value="C:cytoplasm"/>
    <property type="evidence" value="ECO:0007669"/>
    <property type="project" value="TreeGrafter"/>
</dbReference>
<dbReference type="PANTHER" id="PTHR30313:SF2">
    <property type="entry name" value="DNA PRIMASE"/>
    <property type="match status" value="1"/>
</dbReference>
<dbReference type="SUPFAM" id="SSF57783">
    <property type="entry name" value="Zinc beta-ribbon"/>
    <property type="match status" value="1"/>
</dbReference>
<dbReference type="GO" id="GO:0003899">
    <property type="term" value="F:DNA-directed RNA polymerase activity"/>
    <property type="evidence" value="ECO:0007669"/>
    <property type="project" value="InterPro"/>
</dbReference>
<keyword evidence="2" id="KW-0863">Zinc-finger</keyword>
<evidence type="ECO:0000256" key="1">
    <source>
        <dbReference type="ARBA" id="ARBA00022723"/>
    </source>
</evidence>
<dbReference type="SMART" id="SM00400">
    <property type="entry name" value="ZnF_CHCC"/>
    <property type="match status" value="1"/>
</dbReference>
<keyword evidence="3" id="KW-0862">Zinc</keyword>
<reference evidence="5 6" key="1">
    <citation type="submission" date="2011-11" db="EMBL/GenBank/DDBJ databases">
        <title>The Genome Sequence of Myroides odoratimimus CIP 101113.</title>
        <authorList>
            <person name="Earl A."/>
            <person name="Ward D."/>
            <person name="Feldgarden M."/>
            <person name="Gevers D."/>
            <person name="Huys G."/>
            <person name="Young S.K."/>
            <person name="Zeng Q."/>
            <person name="Gargeya S."/>
            <person name="Fitzgerald M."/>
            <person name="Haas B."/>
            <person name="Abouelleil A."/>
            <person name="Alvarado L."/>
            <person name="Arachchi H.M."/>
            <person name="Berlin A."/>
            <person name="Brown A."/>
            <person name="Chapman S.B."/>
            <person name="Chen Z."/>
            <person name="Dunbar C."/>
            <person name="Freedman E."/>
            <person name="Gearin G."/>
            <person name="Goldberg J."/>
            <person name="Griggs A."/>
            <person name="Gujja S."/>
            <person name="Heiman D."/>
            <person name="Howarth C."/>
            <person name="Larson L."/>
            <person name="Lui A."/>
            <person name="MacDonald P.J.P."/>
            <person name="Montmayeur A."/>
            <person name="Murphy C."/>
            <person name="Neiman D."/>
            <person name="Pearson M."/>
            <person name="Priest M."/>
            <person name="Roberts A."/>
            <person name="Saif S."/>
            <person name="Shea T."/>
            <person name="Shenoy N."/>
            <person name="Sisk P."/>
            <person name="Stolte C."/>
            <person name="Sykes S."/>
            <person name="Wortman J."/>
            <person name="Nusbaum C."/>
            <person name="Birren B."/>
        </authorList>
    </citation>
    <scope>NUCLEOTIDE SEQUENCE [LARGE SCALE GENOMIC DNA]</scope>
    <source>
        <strain evidence="5 6">CIP 101113</strain>
    </source>
</reference>
<dbReference type="Pfam" id="PF01807">
    <property type="entry name" value="Zn_ribbon_DnaG"/>
    <property type="match status" value="1"/>
</dbReference>
<evidence type="ECO:0000259" key="4">
    <source>
        <dbReference type="SMART" id="SM00400"/>
    </source>
</evidence>
<dbReference type="GO" id="GO:0008270">
    <property type="term" value="F:zinc ion binding"/>
    <property type="evidence" value="ECO:0007669"/>
    <property type="project" value="UniProtKB-KW"/>
</dbReference>
<accession>A0AAV3F6A2</accession>
<dbReference type="SUPFAM" id="SSF56731">
    <property type="entry name" value="DNA primase core"/>
    <property type="match status" value="1"/>
</dbReference>
<sequence>MIDDNLMITYFSNYQQIKRFCHQVIKNTLKFKSLRIMTCSEAKKISLVSIIDKIGAKKIKQNNREVWYISPFRNESTASFKIDINKNIWFDHGAGKGGNILDFIMAFYKYDLKEALQILDNESFSFHQPIFNDNAIEKEKNYEIRVIKPLTNTQLIKYIQNRYISLKIAKKYCVEVYYGLNNKSYYGIGFMNDAEGYEIRNKYVKMCLGTKAPSYFNNNSSQIVLFESWSDFLSFLTLYPKAEKRYDFLILNSVGTLNNVLIKESNNYLYKCTNGENDNCINVQLDKSIKEQNDNCIKKTLYKQLKYDTIICCFDNDNAGNVATEKVQNTFPNRVKDGRYLYPNHKDLNDCISIK</sequence>
<gene>
    <name evidence="5" type="ORF">HMPREF9715_00568</name>
</gene>
<evidence type="ECO:0000256" key="3">
    <source>
        <dbReference type="ARBA" id="ARBA00022833"/>
    </source>
</evidence>
<dbReference type="PANTHER" id="PTHR30313">
    <property type="entry name" value="DNA PRIMASE"/>
    <property type="match status" value="1"/>
</dbReference>
<dbReference type="Proteomes" id="UP000004834">
    <property type="component" value="Unassembled WGS sequence"/>
</dbReference>
<dbReference type="GO" id="GO:0003677">
    <property type="term" value="F:DNA binding"/>
    <property type="evidence" value="ECO:0007669"/>
    <property type="project" value="InterPro"/>
</dbReference>
<organism evidence="5 6">
    <name type="scientific">Myroides odoratimimus CIP 101113</name>
    <dbReference type="NCBI Taxonomy" id="883154"/>
    <lineage>
        <taxon>Bacteria</taxon>
        <taxon>Pseudomonadati</taxon>
        <taxon>Bacteroidota</taxon>
        <taxon>Flavobacteriia</taxon>
        <taxon>Flavobacteriales</taxon>
        <taxon>Flavobacteriaceae</taxon>
        <taxon>Myroides</taxon>
    </lineage>
</organism>
<dbReference type="Gene3D" id="3.40.1360.10">
    <property type="match status" value="1"/>
</dbReference>
<dbReference type="Gene3D" id="3.90.580.10">
    <property type="entry name" value="Zinc finger, CHC2-type domain"/>
    <property type="match status" value="1"/>
</dbReference>
<dbReference type="InterPro" id="IPR002694">
    <property type="entry name" value="Znf_CHC2"/>
</dbReference>
<proteinExistence type="predicted"/>
<dbReference type="Pfam" id="PF13155">
    <property type="entry name" value="Toprim_2"/>
    <property type="match status" value="1"/>
</dbReference>
<dbReference type="EMBL" id="AGEE01000005">
    <property type="protein sequence ID" value="EHO14683.1"/>
    <property type="molecule type" value="Genomic_DNA"/>
</dbReference>
<evidence type="ECO:0000313" key="5">
    <source>
        <dbReference type="EMBL" id="EHO14683.1"/>
    </source>
</evidence>
<protein>
    <recommendedName>
        <fullName evidence="4">Zinc finger CHC2-type domain-containing protein</fullName>
    </recommendedName>
</protein>
<comment type="caution">
    <text evidence="5">The sequence shown here is derived from an EMBL/GenBank/DDBJ whole genome shotgun (WGS) entry which is preliminary data.</text>
</comment>
<name>A0AAV3F6A2_9FLAO</name>
<feature type="domain" description="Zinc finger CHC2-type" evidence="4">
    <location>
        <begin position="68"/>
        <end position="120"/>
    </location>
</feature>
<evidence type="ECO:0000256" key="2">
    <source>
        <dbReference type="ARBA" id="ARBA00022771"/>
    </source>
</evidence>
<evidence type="ECO:0000313" key="6">
    <source>
        <dbReference type="Proteomes" id="UP000004834"/>
    </source>
</evidence>
<keyword evidence="1" id="KW-0479">Metal-binding</keyword>
<dbReference type="InterPro" id="IPR050219">
    <property type="entry name" value="DnaG_primase"/>
</dbReference>
<dbReference type="GO" id="GO:0006269">
    <property type="term" value="P:DNA replication, synthesis of primer"/>
    <property type="evidence" value="ECO:0007669"/>
    <property type="project" value="TreeGrafter"/>
</dbReference>
<dbReference type="AlphaFoldDB" id="A0AAV3F6A2"/>